<reference evidence="2 3" key="1">
    <citation type="submission" date="2016-11" db="EMBL/GenBank/DDBJ databases">
        <authorList>
            <person name="Jaros S."/>
            <person name="Januszkiewicz K."/>
            <person name="Wedrychowicz H."/>
        </authorList>
    </citation>
    <scope>NUCLEOTIDE SEQUENCE [LARGE SCALE GENOMIC DNA]</scope>
    <source>
        <strain evidence="2 3">DSM 26883</strain>
    </source>
</reference>
<organism evidence="2 3">
    <name type="scientific">Bacteroides faecichinchillae</name>
    <dbReference type="NCBI Taxonomy" id="871325"/>
    <lineage>
        <taxon>Bacteria</taxon>
        <taxon>Pseudomonadati</taxon>
        <taxon>Bacteroidota</taxon>
        <taxon>Bacteroidia</taxon>
        <taxon>Bacteroidales</taxon>
        <taxon>Bacteroidaceae</taxon>
        <taxon>Bacteroides</taxon>
    </lineage>
</organism>
<dbReference type="EMBL" id="FQVD01000016">
    <property type="protein sequence ID" value="SHF31594.1"/>
    <property type="molecule type" value="Genomic_DNA"/>
</dbReference>
<evidence type="ECO:0000313" key="2">
    <source>
        <dbReference type="EMBL" id="SHF31594.1"/>
    </source>
</evidence>
<feature type="compositionally biased region" description="Low complexity" evidence="1">
    <location>
        <begin position="752"/>
        <end position="770"/>
    </location>
</feature>
<protein>
    <recommendedName>
        <fullName evidence="4">MG2 domain-containing protein</fullName>
    </recommendedName>
</protein>
<evidence type="ECO:0008006" key="4">
    <source>
        <dbReference type="Google" id="ProtNLM"/>
    </source>
</evidence>
<accession>A0A1M5AN91</accession>
<dbReference type="RefSeq" id="WP_073349824.1">
    <property type="nucleotide sequence ID" value="NZ_FQVD01000016.1"/>
</dbReference>
<dbReference type="Proteomes" id="UP000184436">
    <property type="component" value="Unassembled WGS sequence"/>
</dbReference>
<dbReference type="AlphaFoldDB" id="A0A1M5AN91"/>
<dbReference type="STRING" id="871325.SAMN05444349_1165"/>
<feature type="region of interest" description="Disordered" evidence="1">
    <location>
        <begin position="739"/>
        <end position="770"/>
    </location>
</feature>
<name>A0A1M5AN91_9BACE</name>
<keyword evidence="3" id="KW-1185">Reference proteome</keyword>
<evidence type="ECO:0000313" key="3">
    <source>
        <dbReference type="Proteomes" id="UP000184436"/>
    </source>
</evidence>
<feature type="compositionally biased region" description="Basic and acidic residues" evidence="1">
    <location>
        <begin position="739"/>
        <end position="751"/>
    </location>
</feature>
<dbReference type="OrthoDB" id="679547at2"/>
<sequence>MKNKRLFLILVVCNLLATIVVGQGLPTQGGIFEQYMKQAQAFASNYPREKAYLHFDNTSYYIGDTIWFKAYVTLAEQPTFSEISRPLYVELIDQAGHIRDKQIIKLSQGQGNGQIALPKSLLSGYYEVRAYTRWMLGFSEPQYFSRTFPIYQLARGNQSERNITNYDLSTSMDQRPEITKKKLDIGFFPEGGQLVEGIESRVAFKAESNRDGDIQLSGALFSADGKELAKLETMHDGMGHFNYTPTSSPATAKVNYKGNEYKFELPKALSSGYVMKVDNASGVLSVNVFCDAKTVQDSLAIFISHAGRPYAYKTIYCQADAPQQMTVRTRDLPSGVIQISLINRAGHTLCERFTFCFPKAPLRISTSGLKRVYEPYAPIRCELQLKDSSGNPVTGNLSVSVRDALRSDYLEYDNNLFTDLLFTSDLKGYIHQPGYYLVDMDTKKLQELDILMLVHGWRKYDMEQIIGITPYTPLQRPESQLVLNGQVKSTILKNELKNIGLSVMIKKEEGIITGQTVTDENGRFSIPMEDFEGSEEALFQTRRLNKNRNKDAFIMIDRNFSPKVRPLDYLESHPEWKDLDQWRQVVDDFDSLYLDSLRRVESDFLLDEVVVKSKKRKGYMDTKISEKSIDAYYDVRQIVDLLRDQGKFVNSIPEFLEIQSPQFLWDKRDDSYTYRLKPMKFIFDGKILSRIEEKMMLTEIDGLASMIICKGSQAIRDEILNNSSLSGVNDVLDLSTSDDRSMTDDMNRTDLGDLSSTDNSSTSNSNTLNTNKKLDMTNLDEFIFVYLIPLPHHDIMNKNETAAWGTRKTVIQGYTPVLECYSPSYPQKQLYMDRVDKRRTLYWNPTVQTDAEGKAVIECYNNQYSTPLVIQAETMTNGRIGSVTYSTIPVADK</sequence>
<proteinExistence type="predicted"/>
<evidence type="ECO:0000256" key="1">
    <source>
        <dbReference type="SAM" id="MobiDB-lite"/>
    </source>
</evidence>
<gene>
    <name evidence="2" type="ORF">SAMN05444349_1165</name>
</gene>
<dbReference type="Gene3D" id="2.60.40.1930">
    <property type="match status" value="1"/>
</dbReference>